<reference evidence="3" key="1">
    <citation type="submission" date="2021-01" db="UniProtKB">
        <authorList>
            <consortium name="EnsemblMetazoa"/>
        </authorList>
    </citation>
    <scope>IDENTIFICATION</scope>
</reference>
<dbReference type="Pfam" id="PF15388">
    <property type="entry name" value="FAM117"/>
    <property type="match status" value="1"/>
</dbReference>
<feature type="compositionally biased region" description="Polar residues" evidence="2">
    <location>
        <begin position="60"/>
        <end position="70"/>
    </location>
</feature>
<dbReference type="Proteomes" id="UP000594262">
    <property type="component" value="Unplaced"/>
</dbReference>
<dbReference type="EnsemblMetazoa" id="CLYHEMT018416.2">
    <property type="protein sequence ID" value="CLYHEMP018416.2"/>
    <property type="gene ID" value="CLYHEMG018416"/>
</dbReference>
<feature type="region of interest" description="Disordered" evidence="2">
    <location>
        <begin position="105"/>
        <end position="183"/>
    </location>
</feature>
<proteinExistence type="predicted"/>
<dbReference type="RefSeq" id="XP_066924502.1">
    <property type="nucleotide sequence ID" value="XM_067068401.1"/>
</dbReference>
<keyword evidence="1" id="KW-0597">Phosphoprotein</keyword>
<feature type="compositionally biased region" description="Polar residues" evidence="2">
    <location>
        <begin position="114"/>
        <end position="123"/>
    </location>
</feature>
<accession>A0A7M5X6A6</accession>
<keyword evidence="4" id="KW-1185">Reference proteome</keyword>
<feature type="compositionally biased region" description="Polar residues" evidence="2">
    <location>
        <begin position="159"/>
        <end position="183"/>
    </location>
</feature>
<name>A0A7M5X6A6_9CNID</name>
<feature type="compositionally biased region" description="Polar residues" evidence="2">
    <location>
        <begin position="302"/>
        <end position="331"/>
    </location>
</feature>
<dbReference type="GeneID" id="136811773"/>
<dbReference type="AlphaFoldDB" id="A0A7M5X6A6"/>
<dbReference type="InterPro" id="IPR026642">
    <property type="entry name" value="Glcci1/FAM117"/>
</dbReference>
<evidence type="ECO:0000256" key="1">
    <source>
        <dbReference type="ARBA" id="ARBA00022553"/>
    </source>
</evidence>
<feature type="region of interest" description="Disordered" evidence="2">
    <location>
        <begin position="1"/>
        <end position="74"/>
    </location>
</feature>
<sequence>MAAQRPKKNNSPINVKHQPLKATVPLSSLVRNTSPTRRRTSPSSPGLPVDKRNKYRRSPDVNTNGESRNLFSPLGSKVNLFKPVASKGKNIRRTNSLETLSSSYINGQWPRESGSAQQQTQWDSDSEENPLPPTTYEHRKPQTINGSSKEVFKQHLQRSKQQSSTHIQHGKQSPLQGDHSTFSQYYPTAYSQSKPVPIPQIPSSPKNPMHTRKSVEGLNIELAGLELEDKVADQVFARTPPDGHRPPVPGQYTPKSDVKNVDTQTVNSWMDVLGSLSPNNTRDKRSSSISSISPGFAISPAPTDNNTLSPNHDSSNNTSPTKPVSSLNLEPQTEDVSHAPKYASSPKPNNSFMFARGPPDGAEKVPLSLDEIESDAKEENRNSCPDKSKMNFQCSTNSAFSEILIQRCAKKVS</sequence>
<dbReference type="PANTHER" id="PTHR14972">
    <property type="entry name" value="AGAP011572-PA"/>
    <property type="match status" value="1"/>
</dbReference>
<feature type="region of interest" description="Disordered" evidence="2">
    <location>
        <begin position="272"/>
        <end position="390"/>
    </location>
</feature>
<protein>
    <submittedName>
        <fullName evidence="3">Uncharacterized protein</fullName>
    </submittedName>
</protein>
<feature type="region of interest" description="Disordered" evidence="2">
    <location>
        <begin position="192"/>
        <end position="211"/>
    </location>
</feature>
<evidence type="ECO:0000256" key="2">
    <source>
        <dbReference type="SAM" id="MobiDB-lite"/>
    </source>
</evidence>
<feature type="compositionally biased region" description="Basic and acidic residues" evidence="2">
    <location>
        <begin position="374"/>
        <end position="389"/>
    </location>
</feature>
<evidence type="ECO:0000313" key="4">
    <source>
        <dbReference type="Proteomes" id="UP000594262"/>
    </source>
</evidence>
<organism evidence="3 4">
    <name type="scientific">Clytia hemisphaerica</name>
    <dbReference type="NCBI Taxonomy" id="252671"/>
    <lineage>
        <taxon>Eukaryota</taxon>
        <taxon>Metazoa</taxon>
        <taxon>Cnidaria</taxon>
        <taxon>Hydrozoa</taxon>
        <taxon>Hydroidolina</taxon>
        <taxon>Leptothecata</taxon>
        <taxon>Obeliida</taxon>
        <taxon>Clytiidae</taxon>
        <taxon>Clytia</taxon>
    </lineage>
</organism>
<dbReference type="PANTHER" id="PTHR14972:SF8">
    <property type="entry name" value="GLUCOCORTICOID-INDUCED TRANSCRIPT 1 PROTEIN-LIKE ISOFORM X1"/>
    <property type="match status" value="1"/>
</dbReference>
<feature type="region of interest" description="Disordered" evidence="2">
    <location>
        <begin position="237"/>
        <end position="260"/>
    </location>
</feature>
<dbReference type="OrthoDB" id="10037581at2759"/>
<evidence type="ECO:0000313" key="3">
    <source>
        <dbReference type="EnsemblMetazoa" id="CLYHEMP018416.2"/>
    </source>
</evidence>